<evidence type="ECO:0000256" key="5">
    <source>
        <dbReference type="ARBA" id="ARBA00023210"/>
    </source>
</evidence>
<keyword evidence="10" id="KW-0175">Coiled coil</keyword>
<evidence type="ECO:0000256" key="7">
    <source>
        <dbReference type="ARBA" id="ARBA00024910"/>
    </source>
</evidence>
<dbReference type="GO" id="GO:0000917">
    <property type="term" value="P:division septum assembly"/>
    <property type="evidence" value="ECO:0007669"/>
    <property type="project" value="UniProtKB-KW"/>
</dbReference>
<dbReference type="KEGG" id="bliq:INP51_07610"/>
<keyword evidence="12" id="KW-1185">Reference proteome</keyword>
<dbReference type="PANTHER" id="PTHR34981">
    <property type="entry name" value="CELL DIVISION PROTEIN ZAPA"/>
    <property type="match status" value="1"/>
</dbReference>
<keyword evidence="6" id="KW-0131">Cell cycle</keyword>
<dbReference type="Pfam" id="PF05164">
    <property type="entry name" value="ZapA"/>
    <property type="match status" value="1"/>
</dbReference>
<dbReference type="GO" id="GO:0000921">
    <property type="term" value="P:septin ring assembly"/>
    <property type="evidence" value="ECO:0007669"/>
    <property type="project" value="TreeGrafter"/>
</dbReference>
<evidence type="ECO:0000256" key="8">
    <source>
        <dbReference type="ARBA" id="ARBA00026068"/>
    </source>
</evidence>
<dbReference type="GO" id="GO:0005829">
    <property type="term" value="C:cytosol"/>
    <property type="evidence" value="ECO:0007669"/>
    <property type="project" value="TreeGrafter"/>
</dbReference>
<dbReference type="InterPro" id="IPR036192">
    <property type="entry name" value="Cell_div_ZapA-like_sf"/>
</dbReference>
<dbReference type="AlphaFoldDB" id="A0A7M2RN28"/>
<dbReference type="InterPro" id="IPR053712">
    <property type="entry name" value="Bac_CellDiv_Activator"/>
</dbReference>
<name>A0A7M2RN28_9FIRM</name>
<keyword evidence="5" id="KW-0717">Septation</keyword>
<comment type="subcellular location">
    <subcellularLocation>
        <location evidence="1">Cytoplasm</location>
    </subcellularLocation>
</comment>
<feature type="coiled-coil region" evidence="10">
    <location>
        <begin position="95"/>
        <end position="136"/>
    </location>
</feature>
<comment type="subunit">
    <text evidence="8">Homodimer. Interacts with FtsZ.</text>
</comment>
<evidence type="ECO:0000256" key="6">
    <source>
        <dbReference type="ARBA" id="ARBA00023306"/>
    </source>
</evidence>
<evidence type="ECO:0000256" key="9">
    <source>
        <dbReference type="ARBA" id="ARBA00033158"/>
    </source>
</evidence>
<evidence type="ECO:0000313" key="11">
    <source>
        <dbReference type="EMBL" id="QOV20772.1"/>
    </source>
</evidence>
<evidence type="ECO:0000256" key="2">
    <source>
        <dbReference type="ARBA" id="ARBA00015195"/>
    </source>
</evidence>
<sequence length="136" mass="15767">MSAKNTTKVLIDGKIITLSGYESEEYLQKVASYLNNKIAELSQIPGYKRQRPETKNTLLSLNVADDYFKAKNMAESLEEDIEVKDKENYDMKHDLIAAQIQLEKTNHEIEKLKKEKDELNGKVRELSDELEEFLKQ</sequence>
<dbReference type="Proteomes" id="UP000593601">
    <property type="component" value="Chromosome"/>
</dbReference>
<dbReference type="InterPro" id="IPR007838">
    <property type="entry name" value="Cell_div_ZapA-like"/>
</dbReference>
<accession>A0A7M2RN28</accession>
<dbReference type="RefSeq" id="WP_193737086.1">
    <property type="nucleotide sequence ID" value="NZ_CP063304.1"/>
</dbReference>
<evidence type="ECO:0000313" key="12">
    <source>
        <dbReference type="Proteomes" id="UP000593601"/>
    </source>
</evidence>
<dbReference type="GO" id="GO:0032153">
    <property type="term" value="C:cell division site"/>
    <property type="evidence" value="ECO:0007669"/>
    <property type="project" value="TreeGrafter"/>
</dbReference>
<dbReference type="PANTHER" id="PTHR34981:SF1">
    <property type="entry name" value="CELL DIVISION PROTEIN ZAPA"/>
    <property type="match status" value="1"/>
</dbReference>
<evidence type="ECO:0000256" key="4">
    <source>
        <dbReference type="ARBA" id="ARBA00022618"/>
    </source>
</evidence>
<keyword evidence="4 11" id="KW-0132">Cell division</keyword>
<dbReference type="GO" id="GO:0043093">
    <property type="term" value="P:FtsZ-dependent cytokinesis"/>
    <property type="evidence" value="ECO:0007669"/>
    <property type="project" value="TreeGrafter"/>
</dbReference>
<gene>
    <name evidence="11" type="primary">zapA</name>
    <name evidence="11" type="ORF">INP51_07610</name>
</gene>
<evidence type="ECO:0000256" key="1">
    <source>
        <dbReference type="ARBA" id="ARBA00004496"/>
    </source>
</evidence>
<proteinExistence type="predicted"/>
<dbReference type="SUPFAM" id="SSF102829">
    <property type="entry name" value="Cell division protein ZapA-like"/>
    <property type="match status" value="1"/>
</dbReference>
<keyword evidence="3" id="KW-0963">Cytoplasm</keyword>
<organism evidence="11 12">
    <name type="scientific">Blautia liquoris</name>
    <dbReference type="NCBI Taxonomy" id="2779518"/>
    <lineage>
        <taxon>Bacteria</taxon>
        <taxon>Bacillati</taxon>
        <taxon>Bacillota</taxon>
        <taxon>Clostridia</taxon>
        <taxon>Lachnospirales</taxon>
        <taxon>Lachnospiraceae</taxon>
        <taxon>Blautia</taxon>
    </lineage>
</organism>
<evidence type="ECO:0000256" key="10">
    <source>
        <dbReference type="SAM" id="Coils"/>
    </source>
</evidence>
<protein>
    <recommendedName>
        <fullName evidence="2">Cell division protein ZapA</fullName>
    </recommendedName>
    <alternativeName>
        <fullName evidence="9">Z ring-associated protein ZapA</fullName>
    </alternativeName>
</protein>
<evidence type="ECO:0000256" key="3">
    <source>
        <dbReference type="ARBA" id="ARBA00022490"/>
    </source>
</evidence>
<dbReference type="Gene3D" id="6.10.250.790">
    <property type="match status" value="1"/>
</dbReference>
<dbReference type="GO" id="GO:0030428">
    <property type="term" value="C:cell septum"/>
    <property type="evidence" value="ECO:0007669"/>
    <property type="project" value="TreeGrafter"/>
</dbReference>
<dbReference type="EMBL" id="CP063304">
    <property type="protein sequence ID" value="QOV20772.1"/>
    <property type="molecule type" value="Genomic_DNA"/>
</dbReference>
<comment type="function">
    <text evidence="7">Activator of cell division through the inhibition of FtsZ GTPase activity, therefore promoting FtsZ assembly into bundles of protofilaments necessary for the formation of the division Z ring. It is recruited early at mid-cell but it is not essential for cell division.</text>
</comment>
<reference evidence="11 12" key="1">
    <citation type="submission" date="2020-10" db="EMBL/GenBank/DDBJ databases">
        <title>Blautia liquoris sp.nov., isolated from the mud in a fermentation cellar used for the production of Chinese strong-flavoured liquor.</title>
        <authorList>
            <person name="Lu L."/>
        </authorList>
    </citation>
    <scope>NUCLEOTIDE SEQUENCE [LARGE SCALE GENOMIC DNA]</scope>
    <source>
        <strain evidence="11 12">LZLJ-3</strain>
    </source>
</reference>